<protein>
    <submittedName>
        <fullName evidence="3">Dihydrofolate reductase</fullName>
    </submittedName>
</protein>
<gene>
    <name evidence="3" type="ORF">CLAFUR5_07509</name>
</gene>
<dbReference type="GeneID" id="71987387"/>
<dbReference type="GO" id="GO:0016787">
    <property type="term" value="F:hydrolase activity"/>
    <property type="evidence" value="ECO:0007669"/>
    <property type="project" value="UniProtKB-KW"/>
</dbReference>
<name>A0A9Q8PAP8_PASFU</name>
<keyword evidence="4" id="KW-1185">Reference proteome</keyword>
<dbReference type="RefSeq" id="XP_047763363.1">
    <property type="nucleotide sequence ID" value="XM_047906657.1"/>
</dbReference>
<dbReference type="Gene3D" id="3.40.50.1820">
    <property type="entry name" value="alpha/beta hydrolase"/>
    <property type="match status" value="1"/>
</dbReference>
<evidence type="ECO:0000256" key="1">
    <source>
        <dbReference type="ARBA" id="ARBA00022801"/>
    </source>
</evidence>
<dbReference type="InterPro" id="IPR050593">
    <property type="entry name" value="LovG"/>
</dbReference>
<keyword evidence="1" id="KW-0378">Hydrolase</keyword>
<proteinExistence type="predicted"/>
<accession>A0A9Q8PAP8</accession>
<dbReference type="PANTHER" id="PTHR48070">
    <property type="entry name" value="ESTERASE OVCA2"/>
    <property type="match status" value="1"/>
</dbReference>
<reference evidence="3" key="1">
    <citation type="submission" date="2021-12" db="EMBL/GenBank/DDBJ databases">
        <authorList>
            <person name="Zaccaron A."/>
            <person name="Stergiopoulos I."/>
        </authorList>
    </citation>
    <scope>NUCLEOTIDE SEQUENCE</scope>
    <source>
        <strain evidence="3">Race5_Kim</strain>
    </source>
</reference>
<dbReference type="GO" id="GO:0005737">
    <property type="term" value="C:cytoplasm"/>
    <property type="evidence" value="ECO:0007669"/>
    <property type="project" value="TreeGrafter"/>
</dbReference>
<dbReference type="Proteomes" id="UP000756132">
    <property type="component" value="Chromosome 6"/>
</dbReference>
<feature type="domain" description="Serine hydrolase" evidence="2">
    <location>
        <begin position="70"/>
        <end position="278"/>
    </location>
</feature>
<dbReference type="KEGG" id="ffu:CLAFUR5_07509"/>
<dbReference type="InterPro" id="IPR029058">
    <property type="entry name" value="AB_hydrolase_fold"/>
</dbReference>
<evidence type="ECO:0000313" key="3">
    <source>
        <dbReference type="EMBL" id="UJO18997.1"/>
    </source>
</evidence>
<dbReference type="EMBL" id="CP090168">
    <property type="protein sequence ID" value="UJO18997.1"/>
    <property type="molecule type" value="Genomic_DNA"/>
</dbReference>
<evidence type="ECO:0000313" key="4">
    <source>
        <dbReference type="Proteomes" id="UP000756132"/>
    </source>
</evidence>
<dbReference type="PANTHER" id="PTHR48070:SF6">
    <property type="entry name" value="ESTERASE OVCA2"/>
    <property type="match status" value="1"/>
</dbReference>
<dbReference type="OrthoDB" id="2094269at2759"/>
<dbReference type="Pfam" id="PF03959">
    <property type="entry name" value="FSH1"/>
    <property type="match status" value="1"/>
</dbReference>
<dbReference type="GO" id="GO:0005634">
    <property type="term" value="C:nucleus"/>
    <property type="evidence" value="ECO:0007669"/>
    <property type="project" value="TreeGrafter"/>
</dbReference>
<evidence type="ECO:0000259" key="2">
    <source>
        <dbReference type="Pfam" id="PF03959"/>
    </source>
</evidence>
<dbReference type="InterPro" id="IPR005645">
    <property type="entry name" value="FSH-like_dom"/>
</dbReference>
<sequence>MADTCVLHLHMRDLNTANEERCSESKFVQIATELRENGSGSTVEQTSMTRSSLIAENYLEKAITALPARRKLRILALHGFGQSGDYLRIAIKTGQLEAYLKESLHTDLLEQYDGVEWLCSNGPLHLVPDSRHGEPQRRPSTARAVEESIEYLCNYLKEHGSVDGIIGFSQGAAVAMMLTALCEGTPERMAALARQESPFVLAPPQAPFKFAVSCCGFQGATKYYNGFYNPKISTPSLHVVAEFDTIVSAERSTKLADACEDASIVHFRGTHHVPTDKASLYEMARFIANACSDKSMPSPVGVAYSIPAEGLAVNELFKRATITHPKLHGDGKFVRARNRLSYPRQARVCLAFHLIRPLVALACESLPDGLQLFA</sequence>
<dbReference type="SUPFAM" id="SSF53474">
    <property type="entry name" value="alpha/beta-Hydrolases"/>
    <property type="match status" value="1"/>
</dbReference>
<dbReference type="AlphaFoldDB" id="A0A9Q8PAP8"/>
<reference evidence="3" key="2">
    <citation type="journal article" date="2022" name="Microb. Genom.">
        <title>A chromosome-scale genome assembly of the tomato pathogen Cladosporium fulvum reveals a compartmentalized genome architecture and the presence of a dispensable chromosome.</title>
        <authorList>
            <person name="Zaccaron A.Z."/>
            <person name="Chen L.H."/>
            <person name="Samaras A."/>
            <person name="Stergiopoulos I."/>
        </authorList>
    </citation>
    <scope>NUCLEOTIDE SEQUENCE</scope>
    <source>
        <strain evidence="3">Race5_Kim</strain>
    </source>
</reference>
<organism evidence="3 4">
    <name type="scientific">Passalora fulva</name>
    <name type="common">Tomato leaf mold</name>
    <name type="synonym">Cladosporium fulvum</name>
    <dbReference type="NCBI Taxonomy" id="5499"/>
    <lineage>
        <taxon>Eukaryota</taxon>
        <taxon>Fungi</taxon>
        <taxon>Dikarya</taxon>
        <taxon>Ascomycota</taxon>
        <taxon>Pezizomycotina</taxon>
        <taxon>Dothideomycetes</taxon>
        <taxon>Dothideomycetidae</taxon>
        <taxon>Mycosphaerellales</taxon>
        <taxon>Mycosphaerellaceae</taxon>
        <taxon>Fulvia</taxon>
    </lineage>
</organism>
<dbReference type="OMA" id="DASIVHF"/>